<feature type="region of interest" description="Disordered" evidence="1">
    <location>
        <begin position="88"/>
        <end position="119"/>
    </location>
</feature>
<evidence type="ECO:0000256" key="1">
    <source>
        <dbReference type="SAM" id="MobiDB-lite"/>
    </source>
</evidence>
<protein>
    <submittedName>
        <fullName evidence="2">Uncharacterized protein</fullName>
    </submittedName>
</protein>
<dbReference type="KEGG" id="pprt:ET464_08665"/>
<dbReference type="EMBL" id="CP035492">
    <property type="protein sequence ID" value="QAY66471.1"/>
    <property type="molecule type" value="Genomic_DNA"/>
</dbReference>
<keyword evidence="3" id="KW-1185">Reference proteome</keyword>
<dbReference type="AlphaFoldDB" id="A0A4V0YF49"/>
<feature type="compositionally biased region" description="Low complexity" evidence="1">
    <location>
        <begin position="213"/>
        <end position="237"/>
    </location>
</feature>
<feature type="region of interest" description="Disordered" evidence="1">
    <location>
        <begin position="170"/>
        <end position="237"/>
    </location>
</feature>
<proteinExistence type="predicted"/>
<evidence type="ECO:0000313" key="2">
    <source>
        <dbReference type="EMBL" id="QAY66471.1"/>
    </source>
</evidence>
<feature type="compositionally biased region" description="Polar residues" evidence="1">
    <location>
        <begin position="186"/>
        <end position="199"/>
    </location>
</feature>
<dbReference type="OrthoDB" id="2606056at2"/>
<dbReference type="Proteomes" id="UP000293568">
    <property type="component" value="Chromosome"/>
</dbReference>
<gene>
    <name evidence="2" type="ORF">ET464_08665</name>
</gene>
<name>A0A4V0YF49_9BACL</name>
<accession>A0A4V0YF49</accession>
<dbReference type="RefSeq" id="WP_129440091.1">
    <property type="nucleotide sequence ID" value="NZ_CP035492.1"/>
</dbReference>
<evidence type="ECO:0000313" key="3">
    <source>
        <dbReference type="Proteomes" id="UP000293568"/>
    </source>
</evidence>
<sequence length="237" mass="24045">MAEKPGKQFPARFFNAEGLPLKVLSTSLGIALIAHAVAGVIPSGKVYAEAGAASPEAAADNGPRLVEWSTDAVKSYYDANLDWNLPLLDDGTDDDNEEQSGGGGSSATTGGGGGPSGGGGAVMHSSFGWDDLLLYHLIFNRGTAYSSTTWHNTQTTYDARTGKVYKPSVYDSGTFQNKPVAGSTVRPKTSNTTGSITRRSVSSSPGGIGGKSSGLSSSGSSSSSGHSSISHSGGFGG</sequence>
<reference evidence="2 3" key="1">
    <citation type="submission" date="2019-01" db="EMBL/GenBank/DDBJ databases">
        <title>Genome sequencing of strain FW100M-2.</title>
        <authorList>
            <person name="Heo J."/>
            <person name="Kim S.-J."/>
            <person name="Kim J.-S."/>
            <person name="Hong S.-B."/>
            <person name="Kwon S.-W."/>
        </authorList>
    </citation>
    <scope>NUCLEOTIDE SEQUENCE [LARGE SCALE GENOMIC DNA]</scope>
    <source>
        <strain evidence="2 3">FW100M-2</strain>
    </source>
</reference>
<feature type="compositionally biased region" description="Gly residues" evidence="1">
    <location>
        <begin position="100"/>
        <end position="119"/>
    </location>
</feature>
<organism evidence="2 3">
    <name type="scientific">Paenibacillus protaetiae</name>
    <dbReference type="NCBI Taxonomy" id="2509456"/>
    <lineage>
        <taxon>Bacteria</taxon>
        <taxon>Bacillati</taxon>
        <taxon>Bacillota</taxon>
        <taxon>Bacilli</taxon>
        <taxon>Bacillales</taxon>
        <taxon>Paenibacillaceae</taxon>
        <taxon>Paenibacillus</taxon>
    </lineage>
</organism>